<dbReference type="Gene3D" id="3.40.50.1950">
    <property type="entry name" value="Flavin prenyltransferase-like"/>
    <property type="match status" value="1"/>
</dbReference>
<dbReference type="GO" id="GO:0004633">
    <property type="term" value="F:phosphopantothenoylcysteine decarboxylase activity"/>
    <property type="evidence" value="ECO:0007669"/>
    <property type="project" value="TreeGrafter"/>
</dbReference>
<dbReference type="EMBL" id="JAKJXP020000024">
    <property type="protein sequence ID" value="KAK7753984.1"/>
    <property type="molecule type" value="Genomic_DNA"/>
</dbReference>
<dbReference type="Pfam" id="PF02441">
    <property type="entry name" value="Flavoprotein"/>
    <property type="match status" value="2"/>
</dbReference>
<dbReference type="InterPro" id="IPR003382">
    <property type="entry name" value="Flavoprotein"/>
</dbReference>
<feature type="compositionally biased region" description="Basic and acidic residues" evidence="3">
    <location>
        <begin position="255"/>
        <end position="271"/>
    </location>
</feature>
<proteinExistence type="inferred from homology"/>
<dbReference type="AlphaFoldDB" id="A0AAN9URH5"/>
<accession>A0AAN9URH5</accession>
<comment type="caution">
    <text evidence="5">The sequence shown here is derived from an EMBL/GenBank/DDBJ whole genome shotgun (WGS) entry which is preliminary data.</text>
</comment>
<dbReference type="PANTHER" id="PTHR14359:SF6">
    <property type="entry name" value="PHOSPHOPANTOTHENOYLCYSTEINE DECARBOXYLASE"/>
    <property type="match status" value="1"/>
</dbReference>
<evidence type="ECO:0000256" key="2">
    <source>
        <dbReference type="ARBA" id="ARBA00038350"/>
    </source>
</evidence>
<protein>
    <recommendedName>
        <fullName evidence="4">Flavoprotein domain-containing protein</fullName>
    </recommendedName>
</protein>
<reference evidence="5 6" key="1">
    <citation type="submission" date="2024-02" db="EMBL/GenBank/DDBJ databases">
        <title>De novo assembly and annotation of 12 fungi associated with fruit tree decline syndrome in Ontario, Canada.</title>
        <authorList>
            <person name="Sulman M."/>
            <person name="Ellouze W."/>
            <person name="Ilyukhin E."/>
        </authorList>
    </citation>
    <scope>NUCLEOTIDE SEQUENCE [LARGE SCALE GENOMIC DNA]</scope>
    <source>
        <strain evidence="5 6">M11/M66-122</strain>
    </source>
</reference>
<dbReference type="Proteomes" id="UP001320420">
    <property type="component" value="Unassembled WGS sequence"/>
</dbReference>
<feature type="region of interest" description="Disordered" evidence="3">
    <location>
        <begin position="245"/>
        <end position="277"/>
    </location>
</feature>
<evidence type="ECO:0000313" key="5">
    <source>
        <dbReference type="EMBL" id="KAK7753984.1"/>
    </source>
</evidence>
<dbReference type="GO" id="GO:0071513">
    <property type="term" value="C:phosphopantothenoylcysteine decarboxylase complex"/>
    <property type="evidence" value="ECO:0007669"/>
    <property type="project" value="TreeGrafter"/>
</dbReference>
<keyword evidence="6" id="KW-1185">Reference proteome</keyword>
<comment type="similarity">
    <text evidence="2">Belongs to the HFCD (homooligomeric flavin containing Cys decarboxylase) superfamily.</text>
</comment>
<evidence type="ECO:0000256" key="3">
    <source>
        <dbReference type="SAM" id="MobiDB-lite"/>
    </source>
</evidence>
<dbReference type="PANTHER" id="PTHR14359">
    <property type="entry name" value="HOMO-OLIGOMERIC FLAVIN CONTAINING CYS DECARBOXYLASE FAMILY"/>
    <property type="match status" value="1"/>
</dbReference>
<gene>
    <name evidence="5" type="ORF">SLS62_004083</name>
</gene>
<dbReference type="GO" id="GO:0015937">
    <property type="term" value="P:coenzyme A biosynthetic process"/>
    <property type="evidence" value="ECO:0007669"/>
    <property type="project" value="UniProtKB-KW"/>
</dbReference>
<evidence type="ECO:0000313" key="6">
    <source>
        <dbReference type="Proteomes" id="UP001320420"/>
    </source>
</evidence>
<name>A0AAN9URH5_9PEZI</name>
<organism evidence="5 6">
    <name type="scientific">Diatrype stigma</name>
    <dbReference type="NCBI Taxonomy" id="117547"/>
    <lineage>
        <taxon>Eukaryota</taxon>
        <taxon>Fungi</taxon>
        <taxon>Dikarya</taxon>
        <taxon>Ascomycota</taxon>
        <taxon>Pezizomycotina</taxon>
        <taxon>Sordariomycetes</taxon>
        <taxon>Xylariomycetidae</taxon>
        <taxon>Xylariales</taxon>
        <taxon>Diatrypaceae</taxon>
        <taxon>Diatrype</taxon>
    </lineage>
</organism>
<feature type="compositionally biased region" description="Basic and acidic residues" evidence="3">
    <location>
        <begin position="224"/>
        <end position="236"/>
    </location>
</feature>
<feature type="domain" description="Flavoprotein" evidence="4">
    <location>
        <begin position="12"/>
        <end position="119"/>
    </location>
</feature>
<feature type="region of interest" description="Disordered" evidence="3">
    <location>
        <begin position="218"/>
        <end position="237"/>
    </location>
</feature>
<dbReference type="GO" id="GO:0010181">
    <property type="term" value="F:FMN binding"/>
    <property type="evidence" value="ECO:0007669"/>
    <property type="project" value="TreeGrafter"/>
</dbReference>
<dbReference type="InterPro" id="IPR036551">
    <property type="entry name" value="Flavin_trans-like"/>
</dbReference>
<evidence type="ECO:0000256" key="1">
    <source>
        <dbReference type="ARBA" id="ARBA00022993"/>
    </source>
</evidence>
<keyword evidence="1" id="KW-0173">Coenzyme A biosynthesis</keyword>
<evidence type="ECO:0000259" key="4">
    <source>
        <dbReference type="Pfam" id="PF02441"/>
    </source>
</evidence>
<dbReference type="SUPFAM" id="SSF52507">
    <property type="entry name" value="Homo-oligomeric flavin-containing Cys decarboxylases, HFCD"/>
    <property type="match status" value="2"/>
</dbReference>
<feature type="domain" description="Flavoprotein" evidence="4">
    <location>
        <begin position="179"/>
        <end position="313"/>
    </location>
</feature>
<sequence>MAPHSNKSIPSTIKLPNIIQALSVHHDLSIRVLLTPSAARFLAGQSPEQPSLASLTDLPNVDGVYGDTDEWRQPWTRGNAILHIELRRWADILVIAPLSANTLAKIVGGMADGILTSVVRAWDARGELDSDVLALREGQQGTGSGDGVGVPGEAEAPPLIAAAAEGLASGGSGSNVASTRRITKKKHIIVAPAMNTAMWRHPVTAKQIRVLEKEWGVGNQESGRNSEEVSTEHKNDAAAATLATTSTVATSRTQHLKDRNGHHDDYDSNEPRDEEEGGWFEVLRPQTKLLMCGDRGDGAMREWTEIVRVIEDRLGLN</sequence>